<reference evidence="1" key="2">
    <citation type="journal article" date="2015" name="Fish Shellfish Immunol.">
        <title>Early steps in the European eel (Anguilla anguilla)-Vibrio vulnificus interaction in the gills: Role of the RtxA13 toxin.</title>
        <authorList>
            <person name="Callol A."/>
            <person name="Pajuelo D."/>
            <person name="Ebbesson L."/>
            <person name="Teles M."/>
            <person name="MacKenzie S."/>
            <person name="Amaro C."/>
        </authorList>
    </citation>
    <scope>NUCLEOTIDE SEQUENCE</scope>
</reference>
<organism evidence="1">
    <name type="scientific">Anguilla anguilla</name>
    <name type="common">European freshwater eel</name>
    <name type="synonym">Muraena anguilla</name>
    <dbReference type="NCBI Taxonomy" id="7936"/>
    <lineage>
        <taxon>Eukaryota</taxon>
        <taxon>Metazoa</taxon>
        <taxon>Chordata</taxon>
        <taxon>Craniata</taxon>
        <taxon>Vertebrata</taxon>
        <taxon>Euteleostomi</taxon>
        <taxon>Actinopterygii</taxon>
        <taxon>Neopterygii</taxon>
        <taxon>Teleostei</taxon>
        <taxon>Anguilliformes</taxon>
        <taxon>Anguillidae</taxon>
        <taxon>Anguilla</taxon>
    </lineage>
</organism>
<proteinExistence type="predicted"/>
<name>A0A0E9XSM6_ANGAN</name>
<reference evidence="1" key="1">
    <citation type="submission" date="2014-11" db="EMBL/GenBank/DDBJ databases">
        <authorList>
            <person name="Amaro Gonzalez C."/>
        </authorList>
    </citation>
    <scope>NUCLEOTIDE SEQUENCE</scope>
</reference>
<accession>A0A0E9XSM6</accession>
<dbReference type="AlphaFoldDB" id="A0A0E9XSM6"/>
<evidence type="ECO:0000313" key="1">
    <source>
        <dbReference type="EMBL" id="JAI05422.1"/>
    </source>
</evidence>
<sequence>MRMNSDCIKGVKNKWHQEMRMNSDCIKGLVDGFLHGVTHGKTQHRISDNYA</sequence>
<protein>
    <submittedName>
        <fullName evidence="1">Uncharacterized protein</fullName>
    </submittedName>
</protein>
<dbReference type="EMBL" id="GBXM01003156">
    <property type="protein sequence ID" value="JAI05422.1"/>
    <property type="molecule type" value="Transcribed_RNA"/>
</dbReference>